<evidence type="ECO:0000256" key="1">
    <source>
        <dbReference type="SAM" id="MobiDB-lite"/>
    </source>
</evidence>
<feature type="compositionally biased region" description="Polar residues" evidence="1">
    <location>
        <begin position="31"/>
        <end position="44"/>
    </location>
</feature>
<gene>
    <name evidence="3" type="primary">LOC104968231</name>
</gene>
<dbReference type="GeneID" id="104968231"/>
<name>A0A6I9Q7M2_9TELE</name>
<reference evidence="3" key="1">
    <citation type="submission" date="2025-08" db="UniProtKB">
        <authorList>
            <consortium name="RefSeq"/>
        </authorList>
    </citation>
    <scope>IDENTIFICATION</scope>
    <source>
        <tissue evidence="3">Muscle</tissue>
    </source>
</reference>
<evidence type="ECO:0000313" key="2">
    <source>
        <dbReference type="Proteomes" id="UP000504611"/>
    </source>
</evidence>
<feature type="compositionally biased region" description="Polar residues" evidence="1">
    <location>
        <begin position="60"/>
        <end position="71"/>
    </location>
</feature>
<evidence type="ECO:0000313" key="3">
    <source>
        <dbReference type="RefSeq" id="XP_010796112.1"/>
    </source>
</evidence>
<dbReference type="AlphaFoldDB" id="A0A6I9Q7M2"/>
<keyword evidence="2" id="KW-1185">Reference proteome</keyword>
<feature type="non-terminal residue" evidence="3">
    <location>
        <position position="120"/>
    </location>
</feature>
<dbReference type="RefSeq" id="XP_010796112.1">
    <property type="nucleotide sequence ID" value="XM_010797810.1"/>
</dbReference>
<dbReference type="KEGG" id="ncc:104968231"/>
<protein>
    <submittedName>
        <fullName evidence="3">Lipid phosphate phosphatase-related protein type 4-like</fullName>
    </submittedName>
</protein>
<proteinExistence type="predicted"/>
<feature type="non-terminal residue" evidence="3">
    <location>
        <position position="1"/>
    </location>
</feature>
<dbReference type="OrthoDB" id="8907274at2759"/>
<accession>A0A6I9Q7M2</accession>
<organism evidence="2 3">
    <name type="scientific">Notothenia coriiceps</name>
    <name type="common">black rockcod</name>
    <dbReference type="NCBI Taxonomy" id="8208"/>
    <lineage>
        <taxon>Eukaryota</taxon>
        <taxon>Metazoa</taxon>
        <taxon>Chordata</taxon>
        <taxon>Craniata</taxon>
        <taxon>Vertebrata</taxon>
        <taxon>Euteleostomi</taxon>
        <taxon>Actinopterygii</taxon>
        <taxon>Neopterygii</taxon>
        <taxon>Teleostei</taxon>
        <taxon>Neoteleostei</taxon>
        <taxon>Acanthomorphata</taxon>
        <taxon>Eupercaria</taxon>
        <taxon>Perciformes</taxon>
        <taxon>Notothenioidei</taxon>
        <taxon>Nototheniidae</taxon>
        <taxon>Notothenia</taxon>
    </lineage>
</organism>
<feature type="region of interest" description="Disordered" evidence="1">
    <location>
        <begin position="1"/>
        <end position="120"/>
    </location>
</feature>
<dbReference type="Proteomes" id="UP000504611">
    <property type="component" value="Unplaced"/>
</dbReference>
<sequence length="120" mass="12984">GVYAVGNFQPSEDRSRSQAPTPTLREPPLSSLPNVSQSALSNSHQGHHTLAPSQPEPIITRTSSHTLSLNQPEHILTRSASYREPSMNMKRASADMEVITPSSPMGPTDNMMTFSSSTLP</sequence>
<feature type="compositionally biased region" description="Polar residues" evidence="1">
    <location>
        <begin position="100"/>
        <end position="120"/>
    </location>
</feature>